<evidence type="ECO:0000313" key="2">
    <source>
        <dbReference type="EMBL" id="CAD8202497.1"/>
    </source>
</evidence>
<gene>
    <name evidence="2" type="ORF">PPENT_87.1.T1310067</name>
</gene>
<feature type="compositionally biased region" description="Basic and acidic residues" evidence="1">
    <location>
        <begin position="7"/>
        <end position="16"/>
    </location>
</feature>
<keyword evidence="3" id="KW-1185">Reference proteome</keyword>
<organism evidence="2 3">
    <name type="scientific">Paramecium pentaurelia</name>
    <dbReference type="NCBI Taxonomy" id="43138"/>
    <lineage>
        <taxon>Eukaryota</taxon>
        <taxon>Sar</taxon>
        <taxon>Alveolata</taxon>
        <taxon>Ciliophora</taxon>
        <taxon>Intramacronucleata</taxon>
        <taxon>Oligohymenophorea</taxon>
        <taxon>Peniculida</taxon>
        <taxon>Parameciidae</taxon>
        <taxon>Paramecium</taxon>
    </lineage>
</organism>
<evidence type="ECO:0000256" key="1">
    <source>
        <dbReference type="SAM" id="MobiDB-lite"/>
    </source>
</evidence>
<dbReference type="AlphaFoldDB" id="A0A8S1XNE4"/>
<name>A0A8S1XNE4_9CILI</name>
<proteinExistence type="predicted"/>
<sequence length="94" mass="11234">MNSFSLEKNRFHQKACEKKKKRQYENFTSQIRKQQIDTFIEKNVQSLYVDLNQSYTKASDQENFNLNKIPKSVRANLIVQLNSKYGRRSLQMNI</sequence>
<dbReference type="EMBL" id="CAJJDO010000131">
    <property type="protein sequence ID" value="CAD8202497.1"/>
    <property type="molecule type" value="Genomic_DNA"/>
</dbReference>
<dbReference type="OrthoDB" id="299629at2759"/>
<protein>
    <submittedName>
        <fullName evidence="2">Uncharacterized protein</fullName>
    </submittedName>
</protein>
<feature type="region of interest" description="Disordered" evidence="1">
    <location>
        <begin position="1"/>
        <end position="23"/>
    </location>
</feature>
<dbReference type="Proteomes" id="UP000689195">
    <property type="component" value="Unassembled WGS sequence"/>
</dbReference>
<reference evidence="2" key="1">
    <citation type="submission" date="2021-01" db="EMBL/GenBank/DDBJ databases">
        <authorList>
            <consortium name="Genoscope - CEA"/>
            <person name="William W."/>
        </authorList>
    </citation>
    <scope>NUCLEOTIDE SEQUENCE</scope>
</reference>
<evidence type="ECO:0000313" key="3">
    <source>
        <dbReference type="Proteomes" id="UP000689195"/>
    </source>
</evidence>
<accession>A0A8S1XNE4</accession>
<comment type="caution">
    <text evidence="2">The sequence shown here is derived from an EMBL/GenBank/DDBJ whole genome shotgun (WGS) entry which is preliminary data.</text>
</comment>